<feature type="non-terminal residue" evidence="1">
    <location>
        <position position="1"/>
    </location>
</feature>
<dbReference type="EMBL" id="UINC01110650">
    <property type="protein sequence ID" value="SVC78299.1"/>
    <property type="molecule type" value="Genomic_DNA"/>
</dbReference>
<reference evidence="1" key="1">
    <citation type="submission" date="2018-05" db="EMBL/GenBank/DDBJ databases">
        <authorList>
            <person name="Lanie J.A."/>
            <person name="Ng W.-L."/>
            <person name="Kazmierczak K.M."/>
            <person name="Andrzejewski T.M."/>
            <person name="Davidsen T.M."/>
            <person name="Wayne K.J."/>
            <person name="Tettelin H."/>
            <person name="Glass J.I."/>
            <person name="Rusch D."/>
            <person name="Podicherti R."/>
            <person name="Tsui H.-C.T."/>
            <person name="Winkler M.E."/>
        </authorList>
    </citation>
    <scope>NUCLEOTIDE SEQUENCE</scope>
</reference>
<feature type="non-terminal residue" evidence="1">
    <location>
        <position position="338"/>
    </location>
</feature>
<gene>
    <name evidence="1" type="ORF">METZ01_LOCUS331153</name>
</gene>
<sequence length="338" mass="35127">KAVKISGIDLTCPGVEIDDVTDLPSATDPVTTEGLDLNQTLQSALSARESDTSTTPTKIDLSANASFFEDIAGDSHKDVSIGACETVNRYRNALEWAAEGDKVLCYLSNIVGTQAPRACSSAGTTCTSDSDCTGTDETCDPTVDIYDGSAHIIDLALEHPGFCAGLAMMFDVDEIDTLDIDSTCRADSDCSSRCSDNGATCTDDSGCNTGATCTATYPCISFDQESGADNIRVRIQAERAGGSTGDTLSSFAMQACEDIDGGTYSVPLVVYDEVTLGSLQLEVDYSSATGSFDGDGTGVDCTTTLTASGTIFIGNDDDATQTLSLGYIDLTGFSTAKT</sequence>
<protein>
    <submittedName>
        <fullName evidence="1">Uncharacterized protein</fullName>
    </submittedName>
</protein>
<evidence type="ECO:0000313" key="1">
    <source>
        <dbReference type="EMBL" id="SVC78299.1"/>
    </source>
</evidence>
<accession>A0A382PY79</accession>
<organism evidence="1">
    <name type="scientific">marine metagenome</name>
    <dbReference type="NCBI Taxonomy" id="408172"/>
    <lineage>
        <taxon>unclassified sequences</taxon>
        <taxon>metagenomes</taxon>
        <taxon>ecological metagenomes</taxon>
    </lineage>
</organism>
<proteinExistence type="predicted"/>
<name>A0A382PY79_9ZZZZ</name>
<dbReference type="AlphaFoldDB" id="A0A382PY79"/>